<name>A0A1V1NTX5_9BACT</name>
<dbReference type="InterPro" id="IPR051010">
    <property type="entry name" value="BCAA_transport"/>
</dbReference>
<protein>
    <recommendedName>
        <fullName evidence="3">Leucine-binding protein domain-containing protein</fullName>
    </recommendedName>
</protein>
<evidence type="ECO:0000313" key="5">
    <source>
        <dbReference type="Proteomes" id="UP000189670"/>
    </source>
</evidence>
<dbReference type="SUPFAM" id="SSF53822">
    <property type="entry name" value="Periplasmic binding protein-like I"/>
    <property type="match status" value="1"/>
</dbReference>
<comment type="similarity">
    <text evidence="1">Belongs to the leucine-binding protein family.</text>
</comment>
<reference evidence="5" key="1">
    <citation type="submission" date="2012-11" db="EMBL/GenBank/DDBJ databases">
        <authorList>
            <person name="Lucero-Rivera Y.E."/>
            <person name="Tovar-Ramirez D."/>
        </authorList>
    </citation>
    <scope>NUCLEOTIDE SEQUENCE [LARGE SCALE GENOMIC DNA]</scope>
    <source>
        <strain evidence="5">Araruama</strain>
    </source>
</reference>
<dbReference type="PANTHER" id="PTHR30483:SF6">
    <property type="entry name" value="PERIPLASMIC BINDING PROTEIN OF ABC TRANSPORTER FOR NATURAL AMINO ACIDS"/>
    <property type="match status" value="1"/>
</dbReference>
<dbReference type="Proteomes" id="UP000189670">
    <property type="component" value="Unassembled WGS sequence"/>
</dbReference>
<evidence type="ECO:0000256" key="1">
    <source>
        <dbReference type="ARBA" id="ARBA00010062"/>
    </source>
</evidence>
<proteinExistence type="inferred from homology"/>
<dbReference type="InterPro" id="IPR028081">
    <property type="entry name" value="Leu-bd"/>
</dbReference>
<feature type="domain" description="Leucine-binding protein" evidence="3">
    <location>
        <begin position="6"/>
        <end position="83"/>
    </location>
</feature>
<gene>
    <name evidence="4" type="ORF">OMM_13349</name>
</gene>
<sequence>MTQKATKDHQKKYGKDPGAFFLNAYSATLALLNAIEKSGSTKYEPIRKALETEYVETPLGQIRFDRQGDAVGVGFSMYQVQNGQYVEVK</sequence>
<comment type="caution">
    <text evidence="4">The sequence shown here is derived from an EMBL/GenBank/DDBJ whole genome shotgun (WGS) entry which is preliminary data.</text>
</comment>
<accession>A0A1V1NTX5</accession>
<dbReference type="Gene3D" id="3.40.50.2300">
    <property type="match status" value="1"/>
</dbReference>
<organism evidence="4 5">
    <name type="scientific">Candidatus Magnetoglobus multicellularis str. Araruama</name>
    <dbReference type="NCBI Taxonomy" id="890399"/>
    <lineage>
        <taxon>Bacteria</taxon>
        <taxon>Pseudomonadati</taxon>
        <taxon>Thermodesulfobacteriota</taxon>
        <taxon>Desulfobacteria</taxon>
        <taxon>Desulfobacterales</taxon>
        <taxon>Desulfobacteraceae</taxon>
        <taxon>Candidatus Magnetoglobus</taxon>
    </lineage>
</organism>
<evidence type="ECO:0000313" key="4">
    <source>
        <dbReference type="EMBL" id="ETR66029.1"/>
    </source>
</evidence>
<evidence type="ECO:0000259" key="3">
    <source>
        <dbReference type="Pfam" id="PF13458"/>
    </source>
</evidence>
<dbReference type="AlphaFoldDB" id="A0A1V1NTX5"/>
<dbReference type="EMBL" id="ATBP01002287">
    <property type="protein sequence ID" value="ETR66029.1"/>
    <property type="molecule type" value="Genomic_DNA"/>
</dbReference>
<dbReference type="InterPro" id="IPR028082">
    <property type="entry name" value="Peripla_BP_I"/>
</dbReference>
<evidence type="ECO:0000256" key="2">
    <source>
        <dbReference type="ARBA" id="ARBA00022729"/>
    </source>
</evidence>
<dbReference type="PANTHER" id="PTHR30483">
    <property type="entry name" value="LEUCINE-SPECIFIC-BINDING PROTEIN"/>
    <property type="match status" value="1"/>
</dbReference>
<dbReference type="Pfam" id="PF13458">
    <property type="entry name" value="Peripla_BP_6"/>
    <property type="match status" value="1"/>
</dbReference>
<keyword evidence="2" id="KW-0732">Signal</keyword>